<evidence type="ECO:0000313" key="2">
    <source>
        <dbReference type="EMBL" id="KAL0956372.1"/>
    </source>
</evidence>
<keyword evidence="3" id="KW-1185">Reference proteome</keyword>
<evidence type="ECO:0000313" key="3">
    <source>
        <dbReference type="Proteomes" id="UP001556367"/>
    </source>
</evidence>
<feature type="region of interest" description="Disordered" evidence="1">
    <location>
        <begin position="88"/>
        <end position="166"/>
    </location>
</feature>
<dbReference type="Pfam" id="PF13911">
    <property type="entry name" value="AhpC-TSA_2"/>
    <property type="match status" value="1"/>
</dbReference>
<name>A0ABR3JLY6_9AGAR</name>
<feature type="compositionally biased region" description="Basic residues" evidence="1">
    <location>
        <begin position="100"/>
        <end position="112"/>
    </location>
</feature>
<accession>A0ABR3JLY6</accession>
<dbReference type="Gene3D" id="3.40.30.10">
    <property type="entry name" value="Glutaredoxin"/>
    <property type="match status" value="1"/>
</dbReference>
<organism evidence="2 3">
    <name type="scientific">Hohenbuehelia grisea</name>
    <dbReference type="NCBI Taxonomy" id="104357"/>
    <lineage>
        <taxon>Eukaryota</taxon>
        <taxon>Fungi</taxon>
        <taxon>Dikarya</taxon>
        <taxon>Basidiomycota</taxon>
        <taxon>Agaricomycotina</taxon>
        <taxon>Agaricomycetes</taxon>
        <taxon>Agaricomycetidae</taxon>
        <taxon>Agaricales</taxon>
        <taxon>Pleurotineae</taxon>
        <taxon>Pleurotaceae</taxon>
        <taxon>Hohenbuehelia</taxon>
    </lineage>
</organism>
<protein>
    <submittedName>
        <fullName evidence="2">Uncharacterized protein</fullName>
    </submittedName>
</protein>
<feature type="compositionally biased region" description="Low complexity" evidence="1">
    <location>
        <begin position="128"/>
        <end position="146"/>
    </location>
</feature>
<dbReference type="CDD" id="cd02970">
    <property type="entry name" value="PRX_like2"/>
    <property type="match status" value="1"/>
</dbReference>
<sequence length="486" mass="54193">MHVPNRHASALASLLFGSPNGDGPRTTLPRSPQKRLRAACLHSSRPYIPSLDRFALHIKAMAAYTETMAAYDTKYAYSVPLPISMDPFGPTDGHDVPRARSARKQGNGRRNKLAMASIESSPSPPTSFRPTSIQLITTDSHPTSDSPTRRKHPRSPPRPLEFPAMSLSVSSSESSITYASDHFTKYMTTFPEQSFRVQLRVPTARPGTAKSWRPAGEETLPNQLQIESAALVPVIDENGQRIPFGDLWKRQKTIAIFIRHFWCPLCQDYMYSITRSVSPDVLKRAGIKLVIISNGSHKMIKSYRKIFHTPFSVYTDPSHRLYDAFGMKFEHADEGVPGSYVRHGLMGGIAMVVGNALRVGMPIWENGGDIKRLGGEFILGPGLTCSFAHRMKTTRSHMPIIRLIKEAGVDISASLSEENVTFVEKSSTQRPPSIAMSEEEEADWMRMRRQSLTALKARKMQRRGGTQWCGGITCPTPMVEDIEARR</sequence>
<gene>
    <name evidence="2" type="ORF">HGRIS_002519</name>
</gene>
<dbReference type="Proteomes" id="UP001556367">
    <property type="component" value="Unassembled WGS sequence"/>
</dbReference>
<reference evidence="3" key="1">
    <citation type="submission" date="2024-06" db="EMBL/GenBank/DDBJ databases">
        <title>Multi-omics analyses provide insights into the biosynthesis of the anticancer antibiotic pleurotin in Hohenbuehelia grisea.</title>
        <authorList>
            <person name="Weaver J.A."/>
            <person name="Alberti F."/>
        </authorList>
    </citation>
    <scope>NUCLEOTIDE SEQUENCE [LARGE SCALE GENOMIC DNA]</scope>
    <source>
        <strain evidence="3">T-177</strain>
    </source>
</reference>
<dbReference type="EMBL" id="JASNQZ010000006">
    <property type="protein sequence ID" value="KAL0956372.1"/>
    <property type="molecule type" value="Genomic_DNA"/>
</dbReference>
<dbReference type="SUPFAM" id="SSF52833">
    <property type="entry name" value="Thioredoxin-like"/>
    <property type="match status" value="1"/>
</dbReference>
<dbReference type="InterPro" id="IPR032801">
    <property type="entry name" value="PXL2A/B/C"/>
</dbReference>
<dbReference type="PANTHER" id="PTHR28630">
    <property type="match status" value="1"/>
</dbReference>
<proteinExistence type="predicted"/>
<comment type="caution">
    <text evidence="2">The sequence shown here is derived from an EMBL/GenBank/DDBJ whole genome shotgun (WGS) entry which is preliminary data.</text>
</comment>
<dbReference type="PANTHER" id="PTHR28630:SF3">
    <property type="entry name" value="PEROXIREDOXIN-LIKE 2C"/>
    <property type="match status" value="1"/>
</dbReference>
<evidence type="ECO:0000256" key="1">
    <source>
        <dbReference type="SAM" id="MobiDB-lite"/>
    </source>
</evidence>
<dbReference type="InterPro" id="IPR036249">
    <property type="entry name" value="Thioredoxin-like_sf"/>
</dbReference>